<comment type="pathway">
    <text evidence="10 11">Cell wall biogenesis; peptidoglycan recycling.</text>
</comment>
<dbReference type="PROSITE" id="PS00775">
    <property type="entry name" value="GLYCOSYL_HYDROL_F3"/>
    <property type="match status" value="1"/>
</dbReference>
<feature type="binding site" evidence="11">
    <location>
        <position position="143"/>
    </location>
    <ligand>
        <name>substrate</name>
    </ligand>
</feature>
<evidence type="ECO:0000256" key="8">
    <source>
        <dbReference type="ARBA" id="ARBA00023306"/>
    </source>
</evidence>
<dbReference type="GO" id="GO:0004563">
    <property type="term" value="F:beta-N-acetylhexosaminidase activity"/>
    <property type="evidence" value="ECO:0007669"/>
    <property type="project" value="UniProtKB-UniRule"/>
</dbReference>
<evidence type="ECO:0000256" key="9">
    <source>
        <dbReference type="ARBA" id="ARBA00023316"/>
    </source>
</evidence>
<dbReference type="PANTHER" id="PTHR30480:SF13">
    <property type="entry name" value="BETA-HEXOSAMINIDASE"/>
    <property type="match status" value="1"/>
</dbReference>
<dbReference type="FunFam" id="3.20.20.300:FF:000001">
    <property type="entry name" value="Beta-hexosaminidase"/>
    <property type="match status" value="1"/>
</dbReference>
<accession>A0A840BBJ3</accession>
<dbReference type="GO" id="GO:0009254">
    <property type="term" value="P:peptidoglycan turnover"/>
    <property type="evidence" value="ECO:0007669"/>
    <property type="project" value="UniProtKB-UniRule"/>
</dbReference>
<dbReference type="AlphaFoldDB" id="A0A840BBJ3"/>
<evidence type="ECO:0000256" key="6">
    <source>
        <dbReference type="ARBA" id="ARBA00022984"/>
    </source>
</evidence>
<dbReference type="GO" id="GO:0005737">
    <property type="term" value="C:cytoplasm"/>
    <property type="evidence" value="ECO:0007669"/>
    <property type="project" value="UniProtKB-SubCell"/>
</dbReference>
<feature type="binding site" evidence="11">
    <location>
        <position position="77"/>
    </location>
    <ligand>
        <name>substrate</name>
    </ligand>
</feature>
<evidence type="ECO:0000256" key="3">
    <source>
        <dbReference type="ARBA" id="ARBA00022618"/>
    </source>
</evidence>
<keyword evidence="14" id="KW-1185">Reference proteome</keyword>
<evidence type="ECO:0000256" key="10">
    <source>
        <dbReference type="ARBA" id="ARBA00037880"/>
    </source>
</evidence>
<keyword evidence="8 11" id="KW-0131">Cell cycle</keyword>
<keyword evidence="2 11" id="KW-0963">Cytoplasm</keyword>
<evidence type="ECO:0000256" key="5">
    <source>
        <dbReference type="ARBA" id="ARBA00022960"/>
    </source>
</evidence>
<dbReference type="GO" id="GO:0071555">
    <property type="term" value="P:cell wall organization"/>
    <property type="evidence" value="ECO:0007669"/>
    <property type="project" value="UniProtKB-KW"/>
</dbReference>
<feature type="active site" description="Nucleophile" evidence="11">
    <location>
        <position position="257"/>
    </location>
</feature>
<keyword evidence="4 11" id="KW-0378">Hydrolase</keyword>
<dbReference type="InterPro" id="IPR036962">
    <property type="entry name" value="Glyco_hydro_3_N_sf"/>
</dbReference>
<dbReference type="GO" id="GO:0005975">
    <property type="term" value="P:carbohydrate metabolic process"/>
    <property type="evidence" value="ECO:0007669"/>
    <property type="project" value="InterPro"/>
</dbReference>
<dbReference type="GO" id="GO:0009252">
    <property type="term" value="P:peptidoglycan biosynthetic process"/>
    <property type="evidence" value="ECO:0007669"/>
    <property type="project" value="UniProtKB-KW"/>
</dbReference>
<feature type="active site" description="Proton donor/acceptor" evidence="11">
    <location>
        <position position="186"/>
    </location>
</feature>
<dbReference type="SUPFAM" id="SSF51445">
    <property type="entry name" value="(Trans)glycosidases"/>
    <property type="match status" value="1"/>
</dbReference>
<dbReference type="InterPro" id="IPR022956">
    <property type="entry name" value="Beta_hexosaminidase_bac"/>
</dbReference>
<evidence type="ECO:0000259" key="12">
    <source>
        <dbReference type="Pfam" id="PF00933"/>
    </source>
</evidence>
<evidence type="ECO:0000256" key="1">
    <source>
        <dbReference type="ARBA" id="ARBA00001231"/>
    </source>
</evidence>
<dbReference type="GO" id="GO:0051301">
    <property type="term" value="P:cell division"/>
    <property type="evidence" value="ECO:0007669"/>
    <property type="project" value="UniProtKB-KW"/>
</dbReference>
<dbReference type="Proteomes" id="UP000561045">
    <property type="component" value="Unassembled WGS sequence"/>
</dbReference>
<dbReference type="HAMAP" id="MF_00364">
    <property type="entry name" value="NagZ"/>
    <property type="match status" value="1"/>
</dbReference>
<dbReference type="PANTHER" id="PTHR30480">
    <property type="entry name" value="BETA-HEXOSAMINIDASE-RELATED"/>
    <property type="match status" value="1"/>
</dbReference>
<dbReference type="RefSeq" id="WP_183630965.1">
    <property type="nucleotide sequence ID" value="NZ_BAABLE010000011.1"/>
</dbReference>
<reference evidence="13 14" key="1">
    <citation type="submission" date="2020-08" db="EMBL/GenBank/DDBJ databases">
        <title>Genomic Encyclopedia of Type Strains, Phase IV (KMG-IV): sequencing the most valuable type-strain genomes for metagenomic binning, comparative biology and taxonomic classification.</title>
        <authorList>
            <person name="Goeker M."/>
        </authorList>
    </citation>
    <scope>NUCLEOTIDE SEQUENCE [LARGE SCALE GENOMIC DNA]</scope>
    <source>
        <strain evidence="13 14">DSM 106739</strain>
    </source>
</reference>
<name>A0A840BBJ3_9RHOO</name>
<proteinExistence type="inferred from homology"/>
<organism evidence="13 14">
    <name type="scientific">Niveibacterium umoris</name>
    <dbReference type="NCBI Taxonomy" id="1193620"/>
    <lineage>
        <taxon>Bacteria</taxon>
        <taxon>Pseudomonadati</taxon>
        <taxon>Pseudomonadota</taxon>
        <taxon>Betaproteobacteria</taxon>
        <taxon>Rhodocyclales</taxon>
        <taxon>Rhodocyclaceae</taxon>
        <taxon>Niveibacterium</taxon>
    </lineage>
</organism>
<comment type="subcellular location">
    <subcellularLocation>
        <location evidence="11">Cytoplasm</location>
    </subcellularLocation>
</comment>
<dbReference type="EC" id="3.2.1.52" evidence="11"/>
<evidence type="ECO:0000256" key="7">
    <source>
        <dbReference type="ARBA" id="ARBA00023295"/>
    </source>
</evidence>
<feature type="binding site" evidence="11">
    <location>
        <position position="69"/>
    </location>
    <ligand>
        <name>substrate</name>
    </ligand>
</feature>
<feature type="site" description="Important for catalytic activity" evidence="11">
    <location>
        <position position="184"/>
    </location>
</feature>
<protein>
    <recommendedName>
        <fullName evidence="11">Beta-hexosaminidase</fullName>
        <ecNumber evidence="11">3.2.1.52</ecNumber>
    </recommendedName>
    <alternativeName>
        <fullName evidence="11">Beta-N-acetylhexosaminidase</fullName>
    </alternativeName>
    <alternativeName>
        <fullName evidence="11">N-acetyl-beta-glucosaminidase</fullName>
    </alternativeName>
</protein>
<keyword evidence="9 11" id="KW-0961">Cell wall biogenesis/degradation</keyword>
<feature type="binding site" evidence="11">
    <location>
        <begin position="173"/>
        <end position="174"/>
    </location>
    <ligand>
        <name>substrate</name>
    </ligand>
</feature>
<comment type="caution">
    <text evidence="13">The sequence shown here is derived from an EMBL/GenBank/DDBJ whole genome shotgun (WGS) entry which is preliminary data.</text>
</comment>
<keyword evidence="5 11" id="KW-0133">Cell shape</keyword>
<dbReference type="EMBL" id="JACIET010000001">
    <property type="protein sequence ID" value="MBB4010911.1"/>
    <property type="molecule type" value="Genomic_DNA"/>
</dbReference>
<dbReference type="Pfam" id="PF00933">
    <property type="entry name" value="Glyco_hydro_3"/>
    <property type="match status" value="1"/>
</dbReference>
<evidence type="ECO:0000313" key="13">
    <source>
        <dbReference type="EMBL" id="MBB4010911.1"/>
    </source>
</evidence>
<gene>
    <name evidence="11" type="primary">nagZ</name>
    <name evidence="13" type="ORF">GGR36_000219</name>
</gene>
<dbReference type="NCBIfam" id="NF003740">
    <property type="entry name" value="PRK05337.1"/>
    <property type="match status" value="1"/>
</dbReference>
<keyword evidence="7 11" id="KW-0326">Glycosidase</keyword>
<comment type="similarity">
    <text evidence="11">Belongs to the glycosyl hydrolase 3 family. NagZ subfamily.</text>
</comment>
<feature type="domain" description="Glycoside hydrolase family 3 N-terminal" evidence="12">
    <location>
        <begin position="19"/>
        <end position="291"/>
    </location>
</feature>
<keyword evidence="6 11" id="KW-0573">Peptidoglycan synthesis</keyword>
<evidence type="ECO:0000256" key="2">
    <source>
        <dbReference type="ARBA" id="ARBA00022490"/>
    </source>
</evidence>
<dbReference type="InterPro" id="IPR017853">
    <property type="entry name" value="GH"/>
</dbReference>
<dbReference type="UniPathway" id="UPA00544"/>
<dbReference type="GO" id="GO:0008360">
    <property type="term" value="P:regulation of cell shape"/>
    <property type="evidence" value="ECO:0007669"/>
    <property type="project" value="UniProtKB-KW"/>
</dbReference>
<dbReference type="InterPro" id="IPR050226">
    <property type="entry name" value="NagZ_Beta-hexosaminidase"/>
</dbReference>
<sequence>MTPLELPLGPVMCDVAGVSLTDDERQRLRHPLVGGVILFARNFESPEQLAALARDIHALRSPALIIAVDHEGGRVQRFRSGFTRLPPMRALGAAWLRDHVEGLELARHTGYVLAAELLAHGVDLSFTPVLDLDHGRSSVIGDRAFSGDPAVAASLAQALVVGLREAGMGAVGKHFPGHGWAEADSHVALPQDERGFDQIWEQDIAPYRHRLGRQLAGVMPAHVIYTQVDPKPAGFSHYWLQEVLRQRLGFTGVIFSDDLTMEGATVAGDIAARADAAYAAGCDMVLVCNRPDLADTLLAKWHPQVSASSTARIQALRPSVDRDAFDLAVEAKYVSAQRAVSDFNATLA</sequence>
<dbReference type="InterPro" id="IPR019800">
    <property type="entry name" value="Glyco_hydro_3_AS"/>
</dbReference>
<evidence type="ECO:0000313" key="14">
    <source>
        <dbReference type="Proteomes" id="UP000561045"/>
    </source>
</evidence>
<comment type="catalytic activity">
    <reaction evidence="1 11">
        <text>Hydrolysis of terminal non-reducing N-acetyl-D-hexosamine residues in N-acetyl-beta-D-hexosaminides.</text>
        <dbReference type="EC" id="3.2.1.52"/>
    </reaction>
</comment>
<evidence type="ECO:0000256" key="4">
    <source>
        <dbReference type="ARBA" id="ARBA00022801"/>
    </source>
</evidence>
<dbReference type="InterPro" id="IPR001764">
    <property type="entry name" value="Glyco_hydro_3_N"/>
</dbReference>
<evidence type="ECO:0000256" key="11">
    <source>
        <dbReference type="HAMAP-Rule" id="MF_00364"/>
    </source>
</evidence>
<comment type="function">
    <text evidence="11">Plays a role in peptidoglycan recycling by cleaving the terminal beta-1,4-linked N-acetylglucosamine (GlcNAc) from peptide-linked peptidoglycan fragments, giving rise to free GlcNAc, anhydro-N-acetylmuramic acid and anhydro-N-acetylmuramic acid-linked peptides.</text>
</comment>
<keyword evidence="3 11" id="KW-0132">Cell division</keyword>
<dbReference type="Gene3D" id="3.20.20.300">
    <property type="entry name" value="Glycoside hydrolase, family 3, N-terminal domain"/>
    <property type="match status" value="1"/>
</dbReference>